<dbReference type="EMBL" id="NSIT01000308">
    <property type="protein sequence ID" value="PJE77973.1"/>
    <property type="molecule type" value="Genomic_DNA"/>
</dbReference>
<keyword evidence="7" id="KW-1133">Transmembrane helix</keyword>
<keyword evidence="4" id="KW-0997">Cell inner membrane</keyword>
<accession>A0A2H9T420</accession>
<feature type="compositionally biased region" description="Basic and acidic residues" evidence="9">
    <location>
        <begin position="123"/>
        <end position="132"/>
    </location>
</feature>
<evidence type="ECO:0000256" key="2">
    <source>
        <dbReference type="ARBA" id="ARBA00022448"/>
    </source>
</evidence>
<feature type="region of interest" description="Disordered" evidence="9">
    <location>
        <begin position="123"/>
        <end position="156"/>
    </location>
</feature>
<feature type="domain" description="Type II secretion system protein GspC N-terminal" evidence="10">
    <location>
        <begin position="24"/>
        <end position="109"/>
    </location>
</feature>
<organism evidence="11">
    <name type="scientific">invertebrate metagenome</name>
    <dbReference type="NCBI Taxonomy" id="1711999"/>
    <lineage>
        <taxon>unclassified sequences</taxon>
        <taxon>metagenomes</taxon>
        <taxon>organismal metagenomes</taxon>
    </lineage>
</organism>
<evidence type="ECO:0000256" key="6">
    <source>
        <dbReference type="ARBA" id="ARBA00022927"/>
    </source>
</evidence>
<evidence type="ECO:0000256" key="4">
    <source>
        <dbReference type="ARBA" id="ARBA00022519"/>
    </source>
</evidence>
<evidence type="ECO:0000256" key="3">
    <source>
        <dbReference type="ARBA" id="ARBA00022475"/>
    </source>
</evidence>
<dbReference type="GO" id="GO:0005886">
    <property type="term" value="C:plasma membrane"/>
    <property type="evidence" value="ECO:0007669"/>
    <property type="project" value="UniProtKB-SubCell"/>
</dbReference>
<keyword evidence="6" id="KW-0653">Protein transport</keyword>
<sequence length="156" mass="17677">MIHNEINPLSEQVPEKSALRDNHLLFGSNTKAINPEKSTDIQKTRLNLILKGVLSTTDNQILNSAIISSNNQDKLYSINEIVSGEAQLKAVYPDHIILSRNGIKESLYFPDSRIQSIQEHIETRKPKTDRQTNKSSFEQRIQDLKNKLEQASDALP</sequence>
<feature type="compositionally biased region" description="Basic and acidic residues" evidence="9">
    <location>
        <begin position="140"/>
        <end position="150"/>
    </location>
</feature>
<evidence type="ECO:0000313" key="11">
    <source>
        <dbReference type="EMBL" id="PJE77973.1"/>
    </source>
</evidence>
<evidence type="ECO:0000256" key="5">
    <source>
        <dbReference type="ARBA" id="ARBA00022692"/>
    </source>
</evidence>
<protein>
    <submittedName>
        <fullName evidence="11">Type II secretion system protein C</fullName>
    </submittedName>
</protein>
<keyword evidence="3" id="KW-1003">Cell membrane</keyword>
<dbReference type="Pfam" id="PF11356">
    <property type="entry name" value="T2SSC"/>
    <property type="match status" value="1"/>
</dbReference>
<keyword evidence="5" id="KW-0812">Transmembrane</keyword>
<dbReference type="GO" id="GO:0015031">
    <property type="term" value="P:protein transport"/>
    <property type="evidence" value="ECO:0007669"/>
    <property type="project" value="UniProtKB-KW"/>
</dbReference>
<evidence type="ECO:0000256" key="7">
    <source>
        <dbReference type="ARBA" id="ARBA00022989"/>
    </source>
</evidence>
<reference evidence="11" key="1">
    <citation type="journal article" date="2017" name="Appl. Environ. Microbiol.">
        <title>Molecular characterization of an Endozoicomonas-like organism causing infection in king scallop Pecten maximus L.</title>
        <authorList>
            <person name="Cano I."/>
            <person name="van Aerle R."/>
            <person name="Ross S."/>
            <person name="Verner-Jeffreys D.W."/>
            <person name="Paley R.K."/>
            <person name="Rimmer G."/>
            <person name="Ryder D."/>
            <person name="Hooper P."/>
            <person name="Stone D."/>
            <person name="Feist S.W."/>
        </authorList>
    </citation>
    <scope>NUCLEOTIDE SEQUENCE</scope>
</reference>
<gene>
    <name evidence="11" type="primary">epsC</name>
    <name evidence="11" type="ORF">CI610_03099</name>
</gene>
<dbReference type="Gene3D" id="2.30.30.830">
    <property type="match status" value="1"/>
</dbReference>
<comment type="caution">
    <text evidence="11">The sequence shown here is derived from an EMBL/GenBank/DDBJ whole genome shotgun (WGS) entry which is preliminary data.</text>
</comment>
<keyword evidence="8" id="KW-0472">Membrane</keyword>
<evidence type="ECO:0000259" key="10">
    <source>
        <dbReference type="Pfam" id="PF11356"/>
    </source>
</evidence>
<evidence type="ECO:0000256" key="8">
    <source>
        <dbReference type="ARBA" id="ARBA00023136"/>
    </source>
</evidence>
<evidence type="ECO:0000256" key="1">
    <source>
        <dbReference type="ARBA" id="ARBA00004533"/>
    </source>
</evidence>
<keyword evidence="2" id="KW-0813">Transport</keyword>
<comment type="subcellular location">
    <subcellularLocation>
        <location evidence="1">Cell inner membrane</location>
    </subcellularLocation>
</comment>
<evidence type="ECO:0000256" key="9">
    <source>
        <dbReference type="SAM" id="MobiDB-lite"/>
    </source>
</evidence>
<dbReference type="InterPro" id="IPR024961">
    <property type="entry name" value="T2SS_GspC_N"/>
</dbReference>
<proteinExistence type="predicted"/>
<name>A0A2H9T420_9ZZZZ</name>
<dbReference type="AlphaFoldDB" id="A0A2H9T420"/>